<feature type="compositionally biased region" description="Pro residues" evidence="9">
    <location>
        <begin position="53"/>
        <end position="62"/>
    </location>
</feature>
<gene>
    <name evidence="12" type="primary">LOC110805269</name>
</gene>
<organism evidence="11 12">
    <name type="scientific">Spinacia oleracea</name>
    <name type="common">Spinach</name>
    <dbReference type="NCBI Taxonomy" id="3562"/>
    <lineage>
        <taxon>Eukaryota</taxon>
        <taxon>Viridiplantae</taxon>
        <taxon>Streptophyta</taxon>
        <taxon>Embryophyta</taxon>
        <taxon>Tracheophyta</taxon>
        <taxon>Spermatophyta</taxon>
        <taxon>Magnoliopsida</taxon>
        <taxon>eudicotyledons</taxon>
        <taxon>Gunneridae</taxon>
        <taxon>Pentapetalae</taxon>
        <taxon>Caryophyllales</taxon>
        <taxon>Chenopodiaceae</taxon>
        <taxon>Chenopodioideae</taxon>
        <taxon>Anserineae</taxon>
        <taxon>Spinacia</taxon>
    </lineage>
</organism>
<feature type="transmembrane region" description="Helical" evidence="8">
    <location>
        <begin position="284"/>
        <end position="308"/>
    </location>
</feature>
<evidence type="ECO:0000256" key="6">
    <source>
        <dbReference type="ARBA" id="ARBA00022989"/>
    </source>
</evidence>
<feature type="compositionally biased region" description="Pro residues" evidence="9">
    <location>
        <begin position="92"/>
        <end position="107"/>
    </location>
</feature>
<feature type="transmembrane region" description="Helical" evidence="8">
    <location>
        <begin position="168"/>
        <end position="186"/>
    </location>
</feature>
<evidence type="ECO:0000313" key="12">
    <source>
        <dbReference type="RefSeq" id="XP_021866563.2"/>
    </source>
</evidence>
<comment type="similarity">
    <text evidence="2 8">Belongs to the Casparian strip membrane proteins (CASP) family.</text>
</comment>
<protein>
    <recommendedName>
        <fullName evidence="8">CASP-like protein</fullName>
    </recommendedName>
</protein>
<dbReference type="GeneID" id="110805269"/>
<feature type="transmembrane region" description="Helical" evidence="8">
    <location>
        <begin position="206"/>
        <end position="229"/>
    </location>
</feature>
<proteinExistence type="inferred from homology"/>
<reference evidence="11" key="1">
    <citation type="journal article" date="2021" name="Nat. Commun.">
        <title>Genomic analyses provide insights into spinach domestication and the genetic basis of agronomic traits.</title>
        <authorList>
            <person name="Cai X."/>
            <person name="Sun X."/>
            <person name="Xu C."/>
            <person name="Sun H."/>
            <person name="Wang X."/>
            <person name="Ge C."/>
            <person name="Zhang Z."/>
            <person name="Wang Q."/>
            <person name="Fei Z."/>
            <person name="Jiao C."/>
            <person name="Wang Q."/>
        </authorList>
    </citation>
    <scope>NUCLEOTIDE SEQUENCE [LARGE SCALE GENOMIC DNA]</scope>
    <source>
        <strain evidence="11">cv. Varoflay</strain>
    </source>
</reference>
<keyword evidence="11" id="KW-1185">Reference proteome</keyword>
<feature type="region of interest" description="Disordered" evidence="9">
    <location>
        <begin position="1"/>
        <end position="109"/>
    </location>
</feature>
<evidence type="ECO:0000256" key="5">
    <source>
        <dbReference type="ARBA" id="ARBA00022692"/>
    </source>
</evidence>
<evidence type="ECO:0000256" key="2">
    <source>
        <dbReference type="ARBA" id="ARBA00007651"/>
    </source>
</evidence>
<dbReference type="Pfam" id="PF04535">
    <property type="entry name" value="CASP_dom"/>
    <property type="match status" value="1"/>
</dbReference>
<name>A0A9R0JEH4_SPIOL</name>
<evidence type="ECO:0000256" key="7">
    <source>
        <dbReference type="ARBA" id="ARBA00023136"/>
    </source>
</evidence>
<evidence type="ECO:0000256" key="4">
    <source>
        <dbReference type="ARBA" id="ARBA00022475"/>
    </source>
</evidence>
<comment type="subunit">
    <text evidence="3 8">Homodimer and heterodimers.</text>
</comment>
<sequence>MVQIQEHEEEEDDDVLQHQLNNKTIKNQMESSSSSSLSSHHHHHHATTATTTTPPPPPPPAADSPTSSPSSISSDHTFHGFSPIKENLSFPSPSPSPPPPNPLPPLPLVQSLVPIHGANRLVHDQPEAVTKTELEAETGFAGERRTGGEQLPVLRRARRGKLVKRMGLALRFCEFALCLVSFSVMAADKNRGWALDSFDRYIEFRYAMSVNVIGFACSGLQGLDLLHQLTTGKDAGSRVRYYFDFAIDQILAYLLLSASSSAFTRVDDWISNWGSDKFPAMASASVGVSFVAFVAFAFSSLVSGYLLCTHKFM</sequence>
<comment type="subcellular location">
    <subcellularLocation>
        <location evidence="1 8">Cell membrane</location>
        <topology evidence="1 8">Multi-pass membrane protein</topology>
    </subcellularLocation>
</comment>
<dbReference type="GO" id="GO:0005886">
    <property type="term" value="C:plasma membrane"/>
    <property type="evidence" value="ECO:0007669"/>
    <property type="project" value="UniProtKB-SubCell"/>
</dbReference>
<evidence type="ECO:0000256" key="1">
    <source>
        <dbReference type="ARBA" id="ARBA00004651"/>
    </source>
</evidence>
<keyword evidence="4 8" id="KW-1003">Cell membrane</keyword>
<keyword evidence="6 8" id="KW-1133">Transmembrane helix</keyword>
<keyword evidence="5 8" id="KW-0812">Transmembrane</keyword>
<reference evidence="12" key="2">
    <citation type="submission" date="2025-08" db="UniProtKB">
        <authorList>
            <consortium name="RefSeq"/>
        </authorList>
    </citation>
    <scope>IDENTIFICATION</scope>
    <source>
        <tissue evidence="12">Leaf</tissue>
    </source>
</reference>
<evidence type="ECO:0000256" key="8">
    <source>
        <dbReference type="RuleBase" id="RU361233"/>
    </source>
</evidence>
<dbReference type="PANTHER" id="PTHR33573">
    <property type="entry name" value="CASP-LIKE PROTEIN 4A4"/>
    <property type="match status" value="1"/>
</dbReference>
<keyword evidence="7 8" id="KW-0472">Membrane</keyword>
<dbReference type="Proteomes" id="UP000813463">
    <property type="component" value="Chromosome 4"/>
</dbReference>
<feature type="transmembrane region" description="Helical" evidence="8">
    <location>
        <begin position="241"/>
        <end position="264"/>
    </location>
</feature>
<dbReference type="PANTHER" id="PTHR33573:SF38">
    <property type="entry name" value="CASP-LIKE PROTEIN 4A1"/>
    <property type="match status" value="1"/>
</dbReference>
<accession>A0A9R0JEH4</accession>
<dbReference type="RefSeq" id="XP_021866563.2">
    <property type="nucleotide sequence ID" value="XM_022010871.2"/>
</dbReference>
<evidence type="ECO:0000313" key="11">
    <source>
        <dbReference type="Proteomes" id="UP000813463"/>
    </source>
</evidence>
<feature type="compositionally biased region" description="Polar residues" evidence="9">
    <location>
        <begin position="18"/>
        <end position="30"/>
    </location>
</feature>
<evidence type="ECO:0000256" key="9">
    <source>
        <dbReference type="SAM" id="MobiDB-lite"/>
    </source>
</evidence>
<dbReference type="InterPro" id="IPR006702">
    <property type="entry name" value="CASP_dom"/>
</dbReference>
<evidence type="ECO:0000259" key="10">
    <source>
        <dbReference type="Pfam" id="PF04535"/>
    </source>
</evidence>
<dbReference type="AlphaFoldDB" id="A0A9R0JEH4"/>
<feature type="domain" description="Casparian strip membrane protein" evidence="10">
    <location>
        <begin position="162"/>
        <end position="295"/>
    </location>
</feature>
<feature type="compositionally biased region" description="Low complexity" evidence="9">
    <location>
        <begin position="63"/>
        <end position="75"/>
    </location>
</feature>
<dbReference type="KEGG" id="soe:110805269"/>
<evidence type="ECO:0000256" key="3">
    <source>
        <dbReference type="ARBA" id="ARBA00011489"/>
    </source>
</evidence>